<feature type="repeat" description="TPR" evidence="3">
    <location>
        <begin position="209"/>
        <end position="242"/>
    </location>
</feature>
<gene>
    <name evidence="5" type="ORF">DJ013_01220</name>
</gene>
<dbReference type="AlphaFoldDB" id="A0A2Z4G6V7"/>
<evidence type="ECO:0000256" key="1">
    <source>
        <dbReference type="ARBA" id="ARBA00022737"/>
    </source>
</evidence>
<dbReference type="SMART" id="SM00028">
    <property type="entry name" value="TPR"/>
    <property type="match status" value="7"/>
</dbReference>
<keyword evidence="1" id="KW-0677">Repeat</keyword>
<feature type="chain" id="PRO_5016391350" evidence="4">
    <location>
        <begin position="31"/>
        <end position="351"/>
    </location>
</feature>
<dbReference type="PROSITE" id="PS50293">
    <property type="entry name" value="TPR_REGION"/>
    <property type="match status" value="1"/>
</dbReference>
<dbReference type="GO" id="GO:0009279">
    <property type="term" value="C:cell outer membrane"/>
    <property type="evidence" value="ECO:0007669"/>
    <property type="project" value="TreeGrafter"/>
</dbReference>
<dbReference type="Gene3D" id="1.25.40.10">
    <property type="entry name" value="Tetratricopeptide repeat domain"/>
    <property type="match status" value="3"/>
</dbReference>
<evidence type="ECO:0000313" key="6">
    <source>
        <dbReference type="Proteomes" id="UP000249873"/>
    </source>
</evidence>
<proteinExistence type="predicted"/>
<evidence type="ECO:0000256" key="4">
    <source>
        <dbReference type="SAM" id="SignalP"/>
    </source>
</evidence>
<reference evidence="5 6" key="1">
    <citation type="submission" date="2018-05" db="EMBL/GenBank/DDBJ databases">
        <title>Complete genome sequence of Arcticibacterium luteifluviistationis SM1504T, a cytophagaceae bacterium isolated from Arctic surface seawater.</title>
        <authorList>
            <person name="Li Y."/>
            <person name="Qin Q.-L."/>
        </authorList>
    </citation>
    <scope>NUCLEOTIDE SEQUENCE [LARGE SCALE GENOMIC DNA]</scope>
    <source>
        <strain evidence="5 6">SM1504</strain>
    </source>
</reference>
<dbReference type="PROSITE" id="PS50005">
    <property type="entry name" value="TPR"/>
    <property type="match status" value="4"/>
</dbReference>
<keyword evidence="6" id="KW-1185">Reference proteome</keyword>
<dbReference type="OrthoDB" id="9780183at2"/>
<name>A0A2Z4G6V7_9BACT</name>
<sequence length="351" mass="39477">MSLTNLISMNIFKKSLLMASFSILATFILACGDKNKTEAAEFFERGNFHFKKNETERALELFTEAIDKVPDFADAYNNRGLCFEKMGNVDKARNDYRKAVELDDSFSQAKLNYAHASLLLGENKEAENLLNQLAPTYTDSSQFFDLRGKFYLQSYNPDNAISDFERSLTLSPNNLETKTNLGYALYLQRDFEKAKKTFLDVLSEEEGFAFALNNLSATYGQIGDWKNALNYSEKAIDAQPNEITFINTHALNLLENGEVEKASEYIGQALKLHPENAYALRNSGILKTKSDNKLSAVNILSKVEATNPEVEFIYYYLGKAQQAAGNNNAACQSFKRGALLNDTRCKAEKCQ</sequence>
<feature type="repeat" description="TPR" evidence="3">
    <location>
        <begin position="39"/>
        <end position="72"/>
    </location>
</feature>
<dbReference type="PANTHER" id="PTHR44858:SF1">
    <property type="entry name" value="UDP-N-ACETYLGLUCOSAMINE--PEPTIDE N-ACETYLGLUCOSAMINYLTRANSFERASE SPINDLY-RELATED"/>
    <property type="match status" value="1"/>
</dbReference>
<evidence type="ECO:0000256" key="2">
    <source>
        <dbReference type="ARBA" id="ARBA00022803"/>
    </source>
</evidence>
<dbReference type="Proteomes" id="UP000249873">
    <property type="component" value="Chromosome"/>
</dbReference>
<keyword evidence="4" id="KW-0732">Signal</keyword>
<dbReference type="PANTHER" id="PTHR44858">
    <property type="entry name" value="TETRATRICOPEPTIDE REPEAT PROTEIN 6"/>
    <property type="match status" value="1"/>
</dbReference>
<dbReference type="InterPro" id="IPR011990">
    <property type="entry name" value="TPR-like_helical_dom_sf"/>
</dbReference>
<dbReference type="Pfam" id="PF13429">
    <property type="entry name" value="TPR_15"/>
    <property type="match status" value="1"/>
</dbReference>
<dbReference type="KEGG" id="als:DJ013_01220"/>
<feature type="repeat" description="TPR" evidence="3">
    <location>
        <begin position="73"/>
        <end position="106"/>
    </location>
</feature>
<feature type="repeat" description="TPR" evidence="3">
    <location>
        <begin position="141"/>
        <end position="174"/>
    </location>
</feature>
<dbReference type="SUPFAM" id="SSF81901">
    <property type="entry name" value="HCP-like"/>
    <property type="match status" value="1"/>
</dbReference>
<evidence type="ECO:0000313" key="5">
    <source>
        <dbReference type="EMBL" id="AWV96875.1"/>
    </source>
</evidence>
<keyword evidence="2 3" id="KW-0802">TPR repeat</keyword>
<accession>A0A2Z4G6V7</accession>
<dbReference type="GO" id="GO:0046813">
    <property type="term" value="P:receptor-mediated virion attachment to host cell"/>
    <property type="evidence" value="ECO:0007669"/>
    <property type="project" value="TreeGrafter"/>
</dbReference>
<dbReference type="InterPro" id="IPR050498">
    <property type="entry name" value="Ycf3"/>
</dbReference>
<protein>
    <submittedName>
        <fullName evidence="5">Uncharacterized protein</fullName>
    </submittedName>
</protein>
<evidence type="ECO:0000256" key="3">
    <source>
        <dbReference type="PROSITE-ProRule" id="PRU00339"/>
    </source>
</evidence>
<dbReference type="Pfam" id="PF00515">
    <property type="entry name" value="TPR_1"/>
    <property type="match status" value="1"/>
</dbReference>
<organism evidence="5 6">
    <name type="scientific">Arcticibacterium luteifluviistationis</name>
    <dbReference type="NCBI Taxonomy" id="1784714"/>
    <lineage>
        <taxon>Bacteria</taxon>
        <taxon>Pseudomonadati</taxon>
        <taxon>Bacteroidota</taxon>
        <taxon>Cytophagia</taxon>
        <taxon>Cytophagales</taxon>
        <taxon>Leadbetterellaceae</taxon>
        <taxon>Arcticibacterium</taxon>
    </lineage>
</organism>
<dbReference type="EMBL" id="CP029480">
    <property type="protein sequence ID" value="AWV96875.1"/>
    <property type="molecule type" value="Genomic_DNA"/>
</dbReference>
<feature type="signal peptide" evidence="4">
    <location>
        <begin position="1"/>
        <end position="30"/>
    </location>
</feature>
<dbReference type="InterPro" id="IPR019734">
    <property type="entry name" value="TPR_rpt"/>
</dbReference>